<evidence type="ECO:0000313" key="2">
    <source>
        <dbReference type="EMBL" id="EZA53228.1"/>
    </source>
</evidence>
<proteinExistence type="predicted"/>
<protein>
    <submittedName>
        <fullName evidence="2">Uncharacterized protein</fullName>
    </submittedName>
</protein>
<accession>A0A026WBA9</accession>
<gene>
    <name evidence="2" type="ORF">X777_06307</name>
</gene>
<sequence length="86" mass="9648">MAAPRWSPAPRRGRKRGAVDGGGKKQSLYRAADGALGCARVRALRACVCEEETVEEQRETMRETSGQRTDEEAREGKRRREAMVKE</sequence>
<dbReference type="EMBL" id="KK107293">
    <property type="protein sequence ID" value="EZA53228.1"/>
    <property type="molecule type" value="Genomic_DNA"/>
</dbReference>
<keyword evidence="3" id="KW-1185">Reference proteome</keyword>
<evidence type="ECO:0000256" key="1">
    <source>
        <dbReference type="SAM" id="MobiDB-lite"/>
    </source>
</evidence>
<dbReference type="Proteomes" id="UP000053097">
    <property type="component" value="Unassembled WGS sequence"/>
</dbReference>
<reference evidence="2 3" key="1">
    <citation type="journal article" date="2014" name="Curr. Biol.">
        <title>The genome of the clonal raider ant Cerapachys biroi.</title>
        <authorList>
            <person name="Oxley P.R."/>
            <person name="Ji L."/>
            <person name="Fetter-Pruneda I."/>
            <person name="McKenzie S.K."/>
            <person name="Li C."/>
            <person name="Hu H."/>
            <person name="Zhang G."/>
            <person name="Kronauer D.J."/>
        </authorList>
    </citation>
    <scope>NUCLEOTIDE SEQUENCE [LARGE SCALE GENOMIC DNA]</scope>
</reference>
<feature type="region of interest" description="Disordered" evidence="1">
    <location>
        <begin position="53"/>
        <end position="86"/>
    </location>
</feature>
<evidence type="ECO:0000313" key="3">
    <source>
        <dbReference type="Proteomes" id="UP000053097"/>
    </source>
</evidence>
<feature type="region of interest" description="Disordered" evidence="1">
    <location>
        <begin position="1"/>
        <end position="26"/>
    </location>
</feature>
<organism evidence="2 3">
    <name type="scientific">Ooceraea biroi</name>
    <name type="common">Clonal raider ant</name>
    <name type="synonym">Cerapachys biroi</name>
    <dbReference type="NCBI Taxonomy" id="2015173"/>
    <lineage>
        <taxon>Eukaryota</taxon>
        <taxon>Metazoa</taxon>
        <taxon>Ecdysozoa</taxon>
        <taxon>Arthropoda</taxon>
        <taxon>Hexapoda</taxon>
        <taxon>Insecta</taxon>
        <taxon>Pterygota</taxon>
        <taxon>Neoptera</taxon>
        <taxon>Endopterygota</taxon>
        <taxon>Hymenoptera</taxon>
        <taxon>Apocrita</taxon>
        <taxon>Aculeata</taxon>
        <taxon>Formicoidea</taxon>
        <taxon>Formicidae</taxon>
        <taxon>Dorylinae</taxon>
        <taxon>Ooceraea</taxon>
    </lineage>
</organism>
<name>A0A026WBA9_OOCBI</name>
<dbReference type="AlphaFoldDB" id="A0A026WBA9"/>